<dbReference type="PROSITE" id="PS00217">
    <property type="entry name" value="SUGAR_TRANSPORT_2"/>
    <property type="match status" value="1"/>
</dbReference>
<evidence type="ECO:0000256" key="7">
    <source>
        <dbReference type="ARBA" id="ARBA00022989"/>
    </source>
</evidence>
<dbReference type="InterPro" id="IPR005829">
    <property type="entry name" value="Sugar_transporter_CS"/>
</dbReference>
<evidence type="ECO:0000256" key="5">
    <source>
        <dbReference type="ARBA" id="ARBA00022692"/>
    </source>
</evidence>
<dbReference type="Gene3D" id="1.20.1250.20">
    <property type="entry name" value="MFS general substrate transporter like domains"/>
    <property type="match status" value="1"/>
</dbReference>
<feature type="domain" description="Major facilitator superfamily (MFS) profile" evidence="12">
    <location>
        <begin position="39"/>
        <end position="485"/>
    </location>
</feature>
<feature type="transmembrane region" description="Helical" evidence="11">
    <location>
        <begin position="209"/>
        <end position="230"/>
    </location>
</feature>
<dbReference type="PANTHER" id="PTHR48022">
    <property type="entry name" value="PLASTIDIC GLUCOSE TRANSPORTER 4"/>
    <property type="match status" value="1"/>
</dbReference>
<dbReference type="GO" id="GO:0016020">
    <property type="term" value="C:membrane"/>
    <property type="evidence" value="ECO:0007669"/>
    <property type="project" value="UniProtKB-SubCell"/>
</dbReference>
<keyword evidence="9 11" id="KW-0472">Membrane</keyword>
<dbReference type="Pfam" id="PF01494">
    <property type="entry name" value="FAD_binding_3"/>
    <property type="match status" value="2"/>
</dbReference>
<dbReference type="GO" id="GO:0071949">
    <property type="term" value="F:FAD binding"/>
    <property type="evidence" value="ECO:0007669"/>
    <property type="project" value="InterPro"/>
</dbReference>
<keyword evidence="4" id="KW-0285">Flavoprotein</keyword>
<dbReference type="PROSITE" id="PS00216">
    <property type="entry name" value="SUGAR_TRANSPORT_1"/>
    <property type="match status" value="1"/>
</dbReference>
<dbReference type="InterPro" id="IPR003663">
    <property type="entry name" value="Sugar/inositol_transpt"/>
</dbReference>
<evidence type="ECO:0000256" key="9">
    <source>
        <dbReference type="ARBA" id="ARBA00023136"/>
    </source>
</evidence>
<feature type="transmembrane region" description="Helical" evidence="11">
    <location>
        <begin position="88"/>
        <end position="107"/>
    </location>
</feature>
<keyword evidence="5 11" id="KW-0812">Transmembrane</keyword>
<evidence type="ECO:0000259" key="12">
    <source>
        <dbReference type="PROSITE" id="PS50850"/>
    </source>
</evidence>
<protein>
    <recommendedName>
        <fullName evidence="12">Major facilitator superfamily (MFS) profile domain-containing protein</fullName>
    </recommendedName>
</protein>
<organism evidence="13 14">
    <name type="scientific">Tetrapyrgos nigripes</name>
    <dbReference type="NCBI Taxonomy" id="182062"/>
    <lineage>
        <taxon>Eukaryota</taxon>
        <taxon>Fungi</taxon>
        <taxon>Dikarya</taxon>
        <taxon>Basidiomycota</taxon>
        <taxon>Agaricomycotina</taxon>
        <taxon>Agaricomycetes</taxon>
        <taxon>Agaricomycetidae</taxon>
        <taxon>Agaricales</taxon>
        <taxon>Marasmiineae</taxon>
        <taxon>Marasmiaceae</taxon>
        <taxon>Tetrapyrgos</taxon>
    </lineage>
</organism>
<dbReference type="InterPro" id="IPR020846">
    <property type="entry name" value="MFS_dom"/>
</dbReference>
<evidence type="ECO:0000256" key="1">
    <source>
        <dbReference type="ARBA" id="ARBA00004141"/>
    </source>
</evidence>
<comment type="similarity">
    <text evidence="2">Belongs to the major facilitator superfamily. Sugar transporter (TC 2.A.1.1) family.</text>
</comment>
<comment type="caution">
    <text evidence="13">The sequence shown here is derived from an EMBL/GenBank/DDBJ whole genome shotgun (WGS) entry which is preliminary data.</text>
</comment>
<keyword evidence="8" id="KW-0560">Oxidoreductase</keyword>
<keyword evidence="14" id="KW-1185">Reference proteome</keyword>
<feature type="transmembrane region" description="Helical" evidence="11">
    <location>
        <begin position="433"/>
        <end position="449"/>
    </location>
</feature>
<feature type="transmembrane region" description="Helical" evidence="11">
    <location>
        <begin position="461"/>
        <end position="481"/>
    </location>
</feature>
<comment type="catalytic activity">
    <reaction evidence="10">
        <text>myo-inositol(out) + H(+)(out) = myo-inositol(in) + H(+)(in)</text>
        <dbReference type="Rhea" id="RHEA:60364"/>
        <dbReference type="ChEBI" id="CHEBI:15378"/>
        <dbReference type="ChEBI" id="CHEBI:17268"/>
    </reaction>
</comment>
<keyword evidence="6" id="KW-0274">FAD</keyword>
<feature type="transmembrane region" description="Helical" evidence="11">
    <location>
        <begin position="178"/>
        <end position="197"/>
    </location>
</feature>
<dbReference type="SUPFAM" id="SSF103473">
    <property type="entry name" value="MFS general substrate transporter"/>
    <property type="match status" value="1"/>
</dbReference>
<reference evidence="13 14" key="1">
    <citation type="journal article" date="2020" name="ISME J.">
        <title>Uncovering the hidden diversity of litter-decomposition mechanisms in mushroom-forming fungi.</title>
        <authorList>
            <person name="Floudas D."/>
            <person name="Bentzer J."/>
            <person name="Ahren D."/>
            <person name="Johansson T."/>
            <person name="Persson P."/>
            <person name="Tunlid A."/>
        </authorList>
    </citation>
    <scope>NUCLEOTIDE SEQUENCE [LARGE SCALE GENOMIC DNA]</scope>
    <source>
        <strain evidence="13 14">CBS 291.85</strain>
    </source>
</reference>
<evidence type="ECO:0000256" key="3">
    <source>
        <dbReference type="ARBA" id="ARBA00022448"/>
    </source>
</evidence>
<dbReference type="InterPro" id="IPR002938">
    <property type="entry name" value="FAD-bd"/>
</dbReference>
<feature type="transmembrane region" description="Helical" evidence="11">
    <location>
        <begin position="114"/>
        <end position="132"/>
    </location>
</feature>
<comment type="subcellular location">
    <subcellularLocation>
        <location evidence="1">Membrane</location>
        <topology evidence="1">Multi-pass membrane protein</topology>
    </subcellularLocation>
</comment>
<feature type="transmembrane region" description="Helical" evidence="11">
    <location>
        <begin position="37"/>
        <end position="68"/>
    </location>
</feature>
<dbReference type="GO" id="GO:0005351">
    <property type="term" value="F:carbohydrate:proton symporter activity"/>
    <property type="evidence" value="ECO:0007669"/>
    <property type="project" value="TreeGrafter"/>
</dbReference>
<dbReference type="Proteomes" id="UP000559256">
    <property type="component" value="Unassembled WGS sequence"/>
</dbReference>
<evidence type="ECO:0000256" key="11">
    <source>
        <dbReference type="SAM" id="Phobius"/>
    </source>
</evidence>
<name>A0A8H5GAL3_9AGAR</name>
<keyword evidence="7 11" id="KW-1133">Transmembrane helix</keyword>
<feature type="transmembrane region" description="Helical" evidence="11">
    <location>
        <begin position="335"/>
        <end position="357"/>
    </location>
</feature>
<feature type="transmembrane region" description="Helical" evidence="11">
    <location>
        <begin position="138"/>
        <end position="158"/>
    </location>
</feature>
<dbReference type="InterPro" id="IPR050360">
    <property type="entry name" value="MFS_Sugar_Transporters"/>
</dbReference>
<keyword evidence="3" id="KW-0813">Transport</keyword>
<dbReference type="OrthoDB" id="655030at2759"/>
<dbReference type="SUPFAM" id="SSF51905">
    <property type="entry name" value="FAD/NAD(P)-binding domain"/>
    <property type="match status" value="1"/>
</dbReference>
<accession>A0A8H5GAL3</accession>
<evidence type="ECO:0000256" key="8">
    <source>
        <dbReference type="ARBA" id="ARBA00023002"/>
    </source>
</evidence>
<dbReference type="InterPro" id="IPR036259">
    <property type="entry name" value="MFS_trans_sf"/>
</dbReference>
<evidence type="ECO:0000256" key="10">
    <source>
        <dbReference type="ARBA" id="ARBA00049119"/>
    </source>
</evidence>
<dbReference type="Gene3D" id="3.50.50.60">
    <property type="entry name" value="FAD/NAD(P)-binding domain"/>
    <property type="match status" value="1"/>
</dbReference>
<dbReference type="InterPro" id="IPR036188">
    <property type="entry name" value="FAD/NAD-bd_sf"/>
</dbReference>
<sequence>MLSPTYLGHTPLSIAIKAMTSNQAPFFNDFVVHKRTYLASVIVSFGAMSLGYDTGVASGVVVLPSFLYSVTGTTTLSPAAKADLSSNVVSILFLGAFVAAIVALPVTLRFGPRIALALAGIVFTTGAIVQIVTEHSLAAVYVGRVLSGFGIGMISNAANSYIAEISPAHIRGKTGTMFQMFLVIGSIISFFTVYGVSKNLPGVPSSIQWRLAFGLQMPGSLLMLSGLAFIPESPRWLAYRGNVEKATSVISWLRQLPETDLQVTHEIAEIIASINEEREASQGLTIKEIFCKGYRDRFMFSTSVVVFFMFTGQNSILYYGPIIFASIGYGTNAGLLASGLFGVIKVACTPLFAIFFADRFGRKTLLQVGNILKAGVLFTFAGLTSSKIDPHSARGNAAAAMLYLYMVFYSFSYGPLIWIMISEPFDNKTRQWGVMYAVALTWILNYAISKITPIGINNIGYKFWIVIGILNLLAFAGTWVLPETQGKTLEEMDIIFSKTTPVVREANIEKALGHKVNETANSYSKHEDSLAVVPTATCVEHDVLIIGGGLVGLTLAQGLRKRGIKATVFERDIDRDGRTQGYAITFHWALECLEQMYPKDIFDRLDDTSVDPNLSFDEGHFLVIDGRNCVPILDIPPSKRRIRANRSKFRKLILERLDVVYEKRFRSYEIIPDGVIARFEDGSSFKGSFLVGCDGNNSLVRRQLVGEEKAALKPCGITMGGVVQYFTPEQAKPYRDIDPLLFQTIHPETRNYIWYSVQDVSDDGKTIAVLTMVSHPILDPTDELSKNATSKQVIADIKKRAEGFAEPMFSLLNNIDENLPATRIHLADWIPVPYNSQGRVALAGDAAGPMTMFRGEAVNHGSLDAMLLCDVLTKHTRGKIDITEGIEKYEAEIRARRMVATPLSRQAAIDAHLPGGFPPDSPLVTQRAAPDIASTVIEA</sequence>
<feature type="transmembrane region" description="Helical" evidence="11">
    <location>
        <begin position="402"/>
        <end position="421"/>
    </location>
</feature>
<evidence type="ECO:0000313" key="13">
    <source>
        <dbReference type="EMBL" id="KAF5361270.1"/>
    </source>
</evidence>
<dbReference type="InterPro" id="IPR005828">
    <property type="entry name" value="MFS_sugar_transport-like"/>
</dbReference>
<dbReference type="EMBL" id="JAACJM010000041">
    <property type="protein sequence ID" value="KAF5361270.1"/>
    <property type="molecule type" value="Genomic_DNA"/>
</dbReference>
<dbReference type="PANTHER" id="PTHR48022:SF23">
    <property type="entry name" value="MAJOR FACILITATOR SUPERFAMILY (MFS) PROFILE DOMAIN-CONTAINING PROTEIN"/>
    <property type="match status" value="1"/>
</dbReference>
<feature type="transmembrane region" description="Helical" evidence="11">
    <location>
        <begin position="304"/>
        <end position="329"/>
    </location>
</feature>
<dbReference type="PROSITE" id="PS50850">
    <property type="entry name" value="MFS"/>
    <property type="match status" value="1"/>
</dbReference>
<evidence type="ECO:0000256" key="6">
    <source>
        <dbReference type="ARBA" id="ARBA00022827"/>
    </source>
</evidence>
<evidence type="ECO:0000313" key="14">
    <source>
        <dbReference type="Proteomes" id="UP000559256"/>
    </source>
</evidence>
<dbReference type="Pfam" id="PF00083">
    <property type="entry name" value="Sugar_tr"/>
    <property type="match status" value="1"/>
</dbReference>
<gene>
    <name evidence="13" type="ORF">D9758_010317</name>
</gene>
<evidence type="ECO:0000256" key="2">
    <source>
        <dbReference type="ARBA" id="ARBA00010992"/>
    </source>
</evidence>
<dbReference type="AlphaFoldDB" id="A0A8H5GAL3"/>
<dbReference type="GO" id="GO:0016491">
    <property type="term" value="F:oxidoreductase activity"/>
    <property type="evidence" value="ECO:0007669"/>
    <property type="project" value="UniProtKB-KW"/>
</dbReference>
<dbReference type="PRINTS" id="PR00420">
    <property type="entry name" value="RNGMNOXGNASE"/>
</dbReference>
<proteinExistence type="inferred from homology"/>
<evidence type="ECO:0000256" key="4">
    <source>
        <dbReference type="ARBA" id="ARBA00022630"/>
    </source>
</evidence>
<dbReference type="NCBIfam" id="TIGR00879">
    <property type="entry name" value="SP"/>
    <property type="match status" value="1"/>
</dbReference>